<feature type="binding site" evidence="10">
    <location>
        <begin position="195"/>
        <end position="198"/>
    </location>
    <ligand>
        <name>substrate</name>
    </ligand>
</feature>
<feature type="site" description="Cleavage; by autolysis" evidence="11">
    <location>
        <begin position="166"/>
        <end position="167"/>
    </location>
</feature>
<proteinExistence type="inferred from homology"/>
<reference evidence="12" key="1">
    <citation type="journal article" date="2023" name="G3 (Bethesda)">
        <title>Whole genome assemblies of Zophobas morio and Tenebrio molitor.</title>
        <authorList>
            <person name="Kaur S."/>
            <person name="Stinson S.A."/>
            <person name="diCenzo G.C."/>
        </authorList>
    </citation>
    <scope>NUCLEOTIDE SEQUENCE</scope>
    <source>
        <strain evidence="12">QUZm001</strain>
    </source>
</reference>
<dbReference type="GO" id="GO:0033345">
    <property type="term" value="P:L-asparagine catabolic process via L-aspartate"/>
    <property type="evidence" value="ECO:0007669"/>
    <property type="project" value="TreeGrafter"/>
</dbReference>
<keyword evidence="5" id="KW-0068">Autocatalytic cleavage</keyword>
<feature type="binding site" evidence="10">
    <location>
        <begin position="218"/>
        <end position="221"/>
    </location>
    <ligand>
        <name>substrate</name>
    </ligand>
</feature>
<keyword evidence="4" id="KW-0378">Hydrolase</keyword>
<dbReference type="Proteomes" id="UP001168821">
    <property type="component" value="Unassembled WGS sequence"/>
</dbReference>
<dbReference type="GO" id="GO:0004067">
    <property type="term" value="F:asparaginase activity"/>
    <property type="evidence" value="ECO:0007669"/>
    <property type="project" value="UniProtKB-EC"/>
</dbReference>
<evidence type="ECO:0000256" key="11">
    <source>
        <dbReference type="PIRSR" id="PIRSR600246-3"/>
    </source>
</evidence>
<evidence type="ECO:0000256" key="3">
    <source>
        <dbReference type="ARBA" id="ARBA00022670"/>
    </source>
</evidence>
<evidence type="ECO:0000256" key="8">
    <source>
        <dbReference type="ARBA" id="ARBA00061780"/>
    </source>
</evidence>
<evidence type="ECO:0000313" key="13">
    <source>
        <dbReference type="Proteomes" id="UP001168821"/>
    </source>
</evidence>
<keyword evidence="13" id="KW-1185">Reference proteome</keyword>
<dbReference type="InterPro" id="IPR033844">
    <property type="entry name" value="ASRGL1_meta"/>
</dbReference>
<comment type="catalytic activity">
    <reaction evidence="1">
        <text>Cleavage of a beta-linked Asp residue from the N-terminus of a polypeptide.</text>
        <dbReference type="EC" id="3.4.19.5"/>
    </reaction>
</comment>
<dbReference type="SUPFAM" id="SSF56235">
    <property type="entry name" value="N-terminal nucleophile aminohydrolases (Ntn hydrolases)"/>
    <property type="match status" value="1"/>
</dbReference>
<dbReference type="PANTHER" id="PTHR10188">
    <property type="entry name" value="L-ASPARAGINASE"/>
    <property type="match status" value="1"/>
</dbReference>
<protein>
    <recommendedName>
        <fullName evidence="14">L-asparaginase</fullName>
    </recommendedName>
</protein>
<name>A0AA38IX32_9CUCU</name>
<dbReference type="PANTHER" id="PTHR10188:SF41">
    <property type="entry name" value="ISOASPARTYL PEPTIDASE_L-ASPARAGINASE"/>
    <property type="match status" value="1"/>
</dbReference>
<dbReference type="InterPro" id="IPR029055">
    <property type="entry name" value="Ntn_hydrolases_N"/>
</dbReference>
<dbReference type="GO" id="GO:0006508">
    <property type="term" value="P:proteolysis"/>
    <property type="evidence" value="ECO:0007669"/>
    <property type="project" value="UniProtKB-KW"/>
</dbReference>
<comment type="catalytic activity">
    <reaction evidence="6">
        <text>L-asparagine + H2O = L-aspartate + NH4(+)</text>
        <dbReference type="Rhea" id="RHEA:21016"/>
        <dbReference type="ChEBI" id="CHEBI:15377"/>
        <dbReference type="ChEBI" id="CHEBI:28938"/>
        <dbReference type="ChEBI" id="CHEBI:29991"/>
        <dbReference type="ChEBI" id="CHEBI:58048"/>
        <dbReference type="EC" id="3.5.1.1"/>
    </reaction>
</comment>
<evidence type="ECO:0000256" key="9">
    <source>
        <dbReference type="PIRSR" id="PIRSR600246-1"/>
    </source>
</evidence>
<dbReference type="Pfam" id="PF01112">
    <property type="entry name" value="Asparaginase_2"/>
    <property type="match status" value="1"/>
</dbReference>
<sequence length="306" mass="31696">MPDVEPVILVHGGAGTISDFAKAERVIAGVKEAAKKGYQVLRSGGSVVDAVQAAVELMEDNEVFNAGRGSYLTLDGEVEMDASIMVGSDLSAGAVTVVKDIKNPIALARLVMEKTGHVLLAGEGAKRFAVDQGVKPLEPGALVTPATLEALAKWKLKHGGAPSEMGTVGAVGIDSKGRLAAATSTGGREGKMAGRSSDTCMLGSGTYADDEIGAVSTTGHGESIAKFCLAHAIIRGMGNGESADEATKKCIDVMTQRLNNTAGAITLSRTGEVGIGFSTNRMSWAYQKKNKLYFGIDKNQCSCDDV</sequence>
<dbReference type="GO" id="GO:0008798">
    <property type="term" value="F:beta-aspartyl-peptidase activity"/>
    <property type="evidence" value="ECO:0007669"/>
    <property type="project" value="UniProtKB-EC"/>
</dbReference>
<evidence type="ECO:0000313" key="12">
    <source>
        <dbReference type="EMBL" id="KAJ3664665.1"/>
    </source>
</evidence>
<gene>
    <name evidence="12" type="ORF">Zmor_000216</name>
</gene>
<comment type="function">
    <text evidence="7">Has both L-asparaginase and beta-aspartyl peptidase activity. Does not have aspartylglucosaminidase activity and is inactive toward GlcNAc-L-Asn. Likewise, has no activity toward glutamine.</text>
</comment>
<dbReference type="EMBL" id="JALNTZ010000001">
    <property type="protein sequence ID" value="KAJ3664665.1"/>
    <property type="molecule type" value="Genomic_DNA"/>
</dbReference>
<dbReference type="CDD" id="cd04702">
    <property type="entry name" value="ASRGL1_like"/>
    <property type="match status" value="1"/>
</dbReference>
<feature type="active site" description="Nucleophile" evidence="9">
    <location>
        <position position="167"/>
    </location>
</feature>
<evidence type="ECO:0000256" key="4">
    <source>
        <dbReference type="ARBA" id="ARBA00022801"/>
    </source>
</evidence>
<evidence type="ECO:0000256" key="1">
    <source>
        <dbReference type="ARBA" id="ARBA00000306"/>
    </source>
</evidence>
<evidence type="ECO:0000256" key="10">
    <source>
        <dbReference type="PIRSR" id="PIRSR600246-2"/>
    </source>
</evidence>
<dbReference type="AlphaFoldDB" id="A0AA38IX32"/>
<keyword evidence="3" id="KW-0645">Protease</keyword>
<comment type="subunit">
    <text evidence="8">Heterodimer of an alpha and beta chain produced by autocleavage.</text>
</comment>
<evidence type="ECO:0000256" key="5">
    <source>
        <dbReference type="ARBA" id="ARBA00022813"/>
    </source>
</evidence>
<evidence type="ECO:0000256" key="2">
    <source>
        <dbReference type="ARBA" id="ARBA00010872"/>
    </source>
</evidence>
<evidence type="ECO:0008006" key="14">
    <source>
        <dbReference type="Google" id="ProtNLM"/>
    </source>
</evidence>
<organism evidence="12 13">
    <name type="scientific">Zophobas morio</name>
    <dbReference type="NCBI Taxonomy" id="2755281"/>
    <lineage>
        <taxon>Eukaryota</taxon>
        <taxon>Metazoa</taxon>
        <taxon>Ecdysozoa</taxon>
        <taxon>Arthropoda</taxon>
        <taxon>Hexapoda</taxon>
        <taxon>Insecta</taxon>
        <taxon>Pterygota</taxon>
        <taxon>Neoptera</taxon>
        <taxon>Endopterygota</taxon>
        <taxon>Coleoptera</taxon>
        <taxon>Polyphaga</taxon>
        <taxon>Cucujiformia</taxon>
        <taxon>Tenebrionidae</taxon>
        <taxon>Zophobas</taxon>
    </lineage>
</organism>
<evidence type="ECO:0000256" key="6">
    <source>
        <dbReference type="ARBA" id="ARBA00049366"/>
    </source>
</evidence>
<evidence type="ECO:0000256" key="7">
    <source>
        <dbReference type="ARBA" id="ARBA00054922"/>
    </source>
</evidence>
<dbReference type="Gene3D" id="3.60.20.30">
    <property type="entry name" value="(Glycosyl)asparaginase"/>
    <property type="match status" value="1"/>
</dbReference>
<accession>A0AA38IX32</accession>
<dbReference type="FunFam" id="3.60.20.30:FF:000001">
    <property type="entry name" value="Isoaspartyl peptidase/L-asparaginase"/>
    <property type="match status" value="1"/>
</dbReference>
<dbReference type="InterPro" id="IPR000246">
    <property type="entry name" value="Peptidase_T2"/>
</dbReference>
<comment type="similarity">
    <text evidence="2">Belongs to the Ntn-hydrolase family.</text>
</comment>
<dbReference type="GO" id="GO:0005737">
    <property type="term" value="C:cytoplasm"/>
    <property type="evidence" value="ECO:0007669"/>
    <property type="project" value="TreeGrafter"/>
</dbReference>
<comment type="caution">
    <text evidence="12">The sequence shown here is derived from an EMBL/GenBank/DDBJ whole genome shotgun (WGS) entry which is preliminary data.</text>
</comment>